<reference evidence="2" key="2">
    <citation type="submission" date="2023-01" db="EMBL/GenBank/DDBJ databases">
        <title>Draft genome sequence of Algimonas ampicilliniresistens strain NBRC 108219.</title>
        <authorList>
            <person name="Sun Q."/>
            <person name="Mori K."/>
        </authorList>
    </citation>
    <scope>NUCLEOTIDE SEQUENCE</scope>
    <source>
        <strain evidence="2">NBRC 108219</strain>
    </source>
</reference>
<evidence type="ECO:0000256" key="1">
    <source>
        <dbReference type="SAM" id="SignalP"/>
    </source>
</evidence>
<evidence type="ECO:0000313" key="3">
    <source>
        <dbReference type="Proteomes" id="UP001161391"/>
    </source>
</evidence>
<dbReference type="EMBL" id="BSNK01000002">
    <property type="protein sequence ID" value="GLQ24934.1"/>
    <property type="molecule type" value="Genomic_DNA"/>
</dbReference>
<evidence type="ECO:0000313" key="2">
    <source>
        <dbReference type="EMBL" id="GLQ24934.1"/>
    </source>
</evidence>
<proteinExistence type="predicted"/>
<sequence>MRALLATIAILLTPVVAMAGDLSRCEIVVVNDVVDEDGGRMTVASYRAADGFIAGVYDADINLVIEDNGHAIRGLICVRNDLVPTEKDYAILATGIPLSLSQDLDSEDSDILTLYFSDGAFRHKYTSDYPMSGELEDALIAQLSDFSARDHGLVSATTNE</sequence>
<keyword evidence="3" id="KW-1185">Reference proteome</keyword>
<dbReference type="RefSeq" id="WP_284391941.1">
    <property type="nucleotide sequence ID" value="NZ_BSNK01000002.1"/>
</dbReference>
<protein>
    <submittedName>
        <fullName evidence="2">Uncharacterized protein</fullName>
    </submittedName>
</protein>
<organism evidence="2 3">
    <name type="scientific">Algimonas ampicilliniresistens</name>
    <dbReference type="NCBI Taxonomy" id="1298735"/>
    <lineage>
        <taxon>Bacteria</taxon>
        <taxon>Pseudomonadati</taxon>
        <taxon>Pseudomonadota</taxon>
        <taxon>Alphaproteobacteria</taxon>
        <taxon>Maricaulales</taxon>
        <taxon>Robiginitomaculaceae</taxon>
        <taxon>Algimonas</taxon>
    </lineage>
</organism>
<feature type="signal peptide" evidence="1">
    <location>
        <begin position="1"/>
        <end position="19"/>
    </location>
</feature>
<gene>
    <name evidence="2" type="ORF">GCM10007853_28080</name>
</gene>
<comment type="caution">
    <text evidence="2">The sequence shown here is derived from an EMBL/GenBank/DDBJ whole genome shotgun (WGS) entry which is preliminary data.</text>
</comment>
<name>A0ABQ5VBQ3_9PROT</name>
<feature type="chain" id="PRO_5045160837" evidence="1">
    <location>
        <begin position="20"/>
        <end position="160"/>
    </location>
</feature>
<reference evidence="2" key="1">
    <citation type="journal article" date="2014" name="Int. J. Syst. Evol. Microbiol.">
        <title>Complete genome of a new Firmicutes species belonging to the dominant human colonic microbiota ('Ruminococcus bicirculans') reveals two chromosomes and a selective capacity to utilize plant glucans.</title>
        <authorList>
            <consortium name="NISC Comparative Sequencing Program"/>
            <person name="Wegmann U."/>
            <person name="Louis P."/>
            <person name="Goesmann A."/>
            <person name="Henrissat B."/>
            <person name="Duncan S.H."/>
            <person name="Flint H.J."/>
        </authorList>
    </citation>
    <scope>NUCLEOTIDE SEQUENCE</scope>
    <source>
        <strain evidence="2">NBRC 108219</strain>
    </source>
</reference>
<keyword evidence="1" id="KW-0732">Signal</keyword>
<accession>A0ABQ5VBQ3</accession>
<dbReference type="Proteomes" id="UP001161391">
    <property type="component" value="Unassembled WGS sequence"/>
</dbReference>